<feature type="domain" description="Ribosomal RNA large subunit methyltransferase K/L-like methyltransferase" evidence="1">
    <location>
        <begin position="140"/>
        <end position="264"/>
    </location>
</feature>
<accession>A0ABP8JEQ6</accession>
<dbReference type="InterPro" id="IPR000241">
    <property type="entry name" value="RlmKL-like_Mtase"/>
</dbReference>
<reference evidence="3" key="1">
    <citation type="journal article" date="2019" name="Int. J. Syst. Evol. Microbiol.">
        <title>The Global Catalogue of Microorganisms (GCM) 10K type strain sequencing project: providing services to taxonomists for standard genome sequencing and annotation.</title>
        <authorList>
            <consortium name="The Broad Institute Genomics Platform"/>
            <consortium name="The Broad Institute Genome Sequencing Center for Infectious Disease"/>
            <person name="Wu L."/>
            <person name="Ma J."/>
        </authorList>
    </citation>
    <scope>NUCLEOTIDE SEQUENCE [LARGE SCALE GENOMIC DNA]</scope>
    <source>
        <strain evidence="3">JCM 17688</strain>
    </source>
</reference>
<dbReference type="Gene3D" id="3.40.50.150">
    <property type="entry name" value="Vaccinia Virus protein VP39"/>
    <property type="match status" value="1"/>
</dbReference>
<comment type="caution">
    <text evidence="2">The sequence shown here is derived from an EMBL/GenBank/DDBJ whole genome shotgun (WGS) entry which is preliminary data.</text>
</comment>
<keyword evidence="2" id="KW-0489">Methyltransferase</keyword>
<dbReference type="InterPro" id="IPR029063">
    <property type="entry name" value="SAM-dependent_MTases_sf"/>
</dbReference>
<evidence type="ECO:0000313" key="3">
    <source>
        <dbReference type="Proteomes" id="UP001500635"/>
    </source>
</evidence>
<keyword evidence="2" id="KW-0808">Transferase</keyword>
<sequence length="344" mass="37275">MPDYAVLPAPSSNRVYTQAALDLVCAELTVLAGGALGGRLADFGRREFAGVDYVTFAADPLEPADARLLGYASAIYALFELTVDGLLRPVAVPSPDLYPSDLLTILKYQGKTNEQFTRLLLTTTAAATDRPGRLAERRMRVLDPVCGRGTTLNQAAMFGLDAVGIDLDRKDFDLYGPFLTTWLKDNRLKHRATTTPVRRDHAVLAKRYEATFARSREAHAAGDTQSVTFYLADTARAAELVRPGTVDMVVGDLPYGVRHGSQGTRGSARGPLELLDVALAGWVATLRRGGAMGLAWNTLVAPRRHLEGALTDAGLEVCTGPGYDDLAHRVDRTIRRDVVLARKP</sequence>
<name>A0ABP8JEQ6_9ACTN</name>
<evidence type="ECO:0000259" key="1">
    <source>
        <dbReference type="Pfam" id="PF01170"/>
    </source>
</evidence>
<gene>
    <name evidence="2" type="ORF">GCM10023147_16810</name>
</gene>
<proteinExistence type="predicted"/>
<dbReference type="Pfam" id="PF01170">
    <property type="entry name" value="UPF0020"/>
    <property type="match status" value="1"/>
</dbReference>
<dbReference type="GO" id="GO:0032259">
    <property type="term" value="P:methylation"/>
    <property type="evidence" value="ECO:0007669"/>
    <property type="project" value="UniProtKB-KW"/>
</dbReference>
<evidence type="ECO:0000313" key="2">
    <source>
        <dbReference type="EMBL" id="GAA4389705.1"/>
    </source>
</evidence>
<dbReference type="SUPFAM" id="SSF53335">
    <property type="entry name" value="S-adenosyl-L-methionine-dependent methyltransferases"/>
    <property type="match status" value="1"/>
</dbReference>
<dbReference type="RefSeq" id="WP_344993670.1">
    <property type="nucleotide sequence ID" value="NZ_BAABFR010000020.1"/>
</dbReference>
<dbReference type="EMBL" id="BAABFR010000020">
    <property type="protein sequence ID" value="GAA4389705.1"/>
    <property type="molecule type" value="Genomic_DNA"/>
</dbReference>
<dbReference type="GO" id="GO:0008168">
    <property type="term" value="F:methyltransferase activity"/>
    <property type="evidence" value="ECO:0007669"/>
    <property type="project" value="UniProtKB-KW"/>
</dbReference>
<dbReference type="Proteomes" id="UP001500635">
    <property type="component" value="Unassembled WGS sequence"/>
</dbReference>
<protein>
    <submittedName>
        <fullName evidence="2">SAM-dependent methyltransferase</fullName>
    </submittedName>
</protein>
<organism evidence="2 3">
    <name type="scientific">Tsukamurella soli</name>
    <dbReference type="NCBI Taxonomy" id="644556"/>
    <lineage>
        <taxon>Bacteria</taxon>
        <taxon>Bacillati</taxon>
        <taxon>Actinomycetota</taxon>
        <taxon>Actinomycetes</taxon>
        <taxon>Mycobacteriales</taxon>
        <taxon>Tsukamurellaceae</taxon>
        <taxon>Tsukamurella</taxon>
    </lineage>
</organism>
<keyword evidence="3" id="KW-1185">Reference proteome</keyword>